<accession>A0A5B7EK00</accession>
<reference evidence="1 2" key="1">
    <citation type="submission" date="2019-05" db="EMBL/GenBank/DDBJ databases">
        <title>Another draft genome of Portunus trituberculatus and its Hox gene families provides insights of decapod evolution.</title>
        <authorList>
            <person name="Jeong J.-H."/>
            <person name="Song I."/>
            <person name="Kim S."/>
            <person name="Choi T."/>
            <person name="Kim D."/>
            <person name="Ryu S."/>
            <person name="Kim W."/>
        </authorList>
    </citation>
    <scope>NUCLEOTIDE SEQUENCE [LARGE SCALE GENOMIC DNA]</scope>
    <source>
        <tissue evidence="1">Muscle</tissue>
    </source>
</reference>
<proteinExistence type="predicted"/>
<protein>
    <submittedName>
        <fullName evidence="1">Uncharacterized protein</fullName>
    </submittedName>
</protein>
<dbReference type="EMBL" id="VSRR010002895">
    <property type="protein sequence ID" value="MPC33745.1"/>
    <property type="molecule type" value="Genomic_DNA"/>
</dbReference>
<organism evidence="1 2">
    <name type="scientific">Portunus trituberculatus</name>
    <name type="common">Swimming crab</name>
    <name type="synonym">Neptunus trituberculatus</name>
    <dbReference type="NCBI Taxonomy" id="210409"/>
    <lineage>
        <taxon>Eukaryota</taxon>
        <taxon>Metazoa</taxon>
        <taxon>Ecdysozoa</taxon>
        <taxon>Arthropoda</taxon>
        <taxon>Crustacea</taxon>
        <taxon>Multicrustacea</taxon>
        <taxon>Malacostraca</taxon>
        <taxon>Eumalacostraca</taxon>
        <taxon>Eucarida</taxon>
        <taxon>Decapoda</taxon>
        <taxon>Pleocyemata</taxon>
        <taxon>Brachyura</taxon>
        <taxon>Eubrachyura</taxon>
        <taxon>Portunoidea</taxon>
        <taxon>Portunidae</taxon>
        <taxon>Portuninae</taxon>
        <taxon>Portunus</taxon>
    </lineage>
</organism>
<name>A0A5B7EK00_PORTR</name>
<gene>
    <name evidence="1" type="ORF">E2C01_027106</name>
</gene>
<evidence type="ECO:0000313" key="2">
    <source>
        <dbReference type="Proteomes" id="UP000324222"/>
    </source>
</evidence>
<keyword evidence="2" id="KW-1185">Reference proteome</keyword>
<sequence length="139" mass="16462">MFTEYKTEECIIRDIKPTNEEQTISLIIYYNTKKTPQLLIKNKTTTKKPCLQEDHVIYKHTCEIEDCGPQTYIGMTQITSSRRLACYLQNETVKNHYTAAHRTIATRKHVEENTTVIDRETRAAYYSWNHYTQHKTNQL</sequence>
<comment type="caution">
    <text evidence="1">The sequence shown here is derived from an EMBL/GenBank/DDBJ whole genome shotgun (WGS) entry which is preliminary data.</text>
</comment>
<dbReference type="AlphaFoldDB" id="A0A5B7EK00"/>
<dbReference type="Proteomes" id="UP000324222">
    <property type="component" value="Unassembled WGS sequence"/>
</dbReference>
<evidence type="ECO:0000313" key="1">
    <source>
        <dbReference type="EMBL" id="MPC33745.1"/>
    </source>
</evidence>